<feature type="coiled-coil region" evidence="7">
    <location>
        <begin position="275"/>
        <end position="302"/>
    </location>
</feature>
<organism evidence="11 12">
    <name type="scientific">Lithohypha guttulata</name>
    <dbReference type="NCBI Taxonomy" id="1690604"/>
    <lineage>
        <taxon>Eukaryota</taxon>
        <taxon>Fungi</taxon>
        <taxon>Dikarya</taxon>
        <taxon>Ascomycota</taxon>
        <taxon>Pezizomycotina</taxon>
        <taxon>Eurotiomycetes</taxon>
        <taxon>Chaetothyriomycetidae</taxon>
        <taxon>Chaetothyriales</taxon>
        <taxon>Trichomeriaceae</taxon>
        <taxon>Lithohypha</taxon>
    </lineage>
</organism>
<accession>A0AAN7T3V3</accession>
<dbReference type="AlphaFoldDB" id="A0AAN7T3V3"/>
<dbReference type="GO" id="GO:0006896">
    <property type="term" value="P:Golgi to vacuole transport"/>
    <property type="evidence" value="ECO:0007669"/>
    <property type="project" value="TreeGrafter"/>
</dbReference>
<feature type="domain" description="Exocyst complex component EXOC6/Sec15 N-terminal" evidence="10">
    <location>
        <begin position="250"/>
        <end position="362"/>
    </location>
</feature>
<dbReference type="EMBL" id="JAVRRJ010000002">
    <property type="protein sequence ID" value="KAK5088217.1"/>
    <property type="molecule type" value="Genomic_DNA"/>
</dbReference>
<dbReference type="Pfam" id="PF07928">
    <property type="entry name" value="Vps54"/>
    <property type="match status" value="1"/>
</dbReference>
<feature type="domain" description="Vacuolar protein sorting-associated protein 54 C-terminal" evidence="9">
    <location>
        <begin position="780"/>
        <end position="913"/>
    </location>
</feature>
<dbReference type="PANTHER" id="PTHR12965:SF0">
    <property type="entry name" value="VACUOLAR PROTEIN SORTING-ASSOCIATED PROTEIN 54"/>
    <property type="match status" value="1"/>
</dbReference>
<dbReference type="GO" id="GO:0042147">
    <property type="term" value="P:retrograde transport, endosome to Golgi"/>
    <property type="evidence" value="ECO:0007669"/>
    <property type="project" value="InterPro"/>
</dbReference>
<feature type="region of interest" description="Disordered" evidence="8">
    <location>
        <begin position="151"/>
        <end position="197"/>
    </location>
</feature>
<dbReference type="PANTHER" id="PTHR12965">
    <property type="entry name" value="VACUOLAR PROTEIN SORTING 54"/>
    <property type="match status" value="1"/>
</dbReference>
<dbReference type="GO" id="GO:0005829">
    <property type="term" value="C:cytosol"/>
    <property type="evidence" value="ECO:0007669"/>
    <property type="project" value="GOC"/>
</dbReference>
<evidence type="ECO:0000313" key="12">
    <source>
        <dbReference type="Proteomes" id="UP001309876"/>
    </source>
</evidence>
<feature type="compositionally biased region" description="Polar residues" evidence="8">
    <location>
        <begin position="55"/>
        <end position="66"/>
    </location>
</feature>
<dbReference type="InterPro" id="IPR048359">
    <property type="entry name" value="EXOC6_Sec15_N"/>
</dbReference>
<feature type="region of interest" description="Disordered" evidence="8">
    <location>
        <begin position="506"/>
        <end position="532"/>
    </location>
</feature>
<evidence type="ECO:0000256" key="6">
    <source>
        <dbReference type="ARBA" id="ARBA00023054"/>
    </source>
</evidence>
<comment type="caution">
    <text evidence="11">The sequence shown here is derived from an EMBL/GenBank/DDBJ whole genome shotgun (WGS) entry which is preliminary data.</text>
</comment>
<dbReference type="InterPro" id="IPR039745">
    <property type="entry name" value="Vps54"/>
</dbReference>
<feature type="region of interest" description="Disordered" evidence="8">
    <location>
        <begin position="1"/>
        <end position="67"/>
    </location>
</feature>
<dbReference type="GO" id="GO:0015031">
    <property type="term" value="P:protein transport"/>
    <property type="evidence" value="ECO:0007669"/>
    <property type="project" value="UniProtKB-KW"/>
</dbReference>
<comment type="similarity">
    <text evidence="2">Belongs to the VPS54 family.</text>
</comment>
<sequence length="1062" mass="117818">MNSPSVRPSQNPPNTTGSTSRSSYPFPLQDASLQRGPLRRGSTASSVTSTVPSIAESQPNAISSLLQPPIFRTGLRPADAGFKPPTSRDIPPVTLTNIPHVESKVFQPYLSQIGSLYEAFQRAKNDIDGDNTALFHRDKKEKVEDWETVLSQKLQRPAHSRTGSIASLSSPTEPPSQPRRRPSHQKRHAPTPLSTVPAVYGEEDFHLENPRTFDIVSEHSEIVRDPNAAPSGRKSLATNAILQEKLSWYMDTVEVHLISSISTASQSFFSALGSLKELHDEAEESVARIQSLRRDLAKLDKDLASDGLKVVKLKQRRDNVRRLAEAMFQLEDIVHAVDDCEQMVESGEFDDALDDLDDIERLMAGNEPKRPSRNGRQNTYKAIDLRRMHALQGASDDLNRLRSRAGRGYETRFHNCLLNDMRRHVKETDANATLQRWGVSFNRPKAGQRRAPSTFPSYMNMSADFRSELEHAIQGLARARCTTTAVTSFRAAVLKEMKAMIRRQLPSSNDDDNVSTISASTHGGRGRTQQEKSSILARNIRAMDATDWYSMLVSVYTNVSECLRRLSIQVKILLDVTSTMDQARPDVSKLSLPTDASGHIRTPSTGRHRASSIQAEMQQALDLSSLLGEAVDAVQSQVTKVIKVRSQQNSEMLLEEFVRFVTLNRLFADECEAISGMSGQGLKSVVDSQIRDYVSQFANSKSQNLVGIMDSDKWEAKDFGDQQNLLLQRVMDGSTSDAQSWLQSAQIWLPLPSDILHENGTVQDNDAEVKEKVRLATIDEQKYILPASPIAMLGTIESLQSLTVGIPGMGQELATSLLDCLRQFNSRTSQLILGAGATRTAGLKNITTKHLALSSQGLSFIIALMPYVREFYRRYLPPNTASSTMGEFDKVKRSFQEHQNSIHEKLIDIMSNRASMHVKSLKAINWTEAAQNDLDGVSKYMETLTKETATLQKVLVKHLPEGVVMGIMIPVFDSYKQQLEKAFSDIQVQSEAEKKRMLNDVAHFSSRMGKLEGSGDLGQKVLDVVRNKAIAVPSANGGGSSKLETEPQRASTELAPKAPEDK</sequence>
<evidence type="ECO:0000259" key="9">
    <source>
        <dbReference type="Pfam" id="PF07928"/>
    </source>
</evidence>
<keyword evidence="4" id="KW-0653">Protein transport</keyword>
<evidence type="ECO:0000259" key="10">
    <source>
        <dbReference type="Pfam" id="PF20651"/>
    </source>
</evidence>
<evidence type="ECO:0000256" key="5">
    <source>
        <dbReference type="ARBA" id="ARBA00023034"/>
    </source>
</evidence>
<evidence type="ECO:0000256" key="4">
    <source>
        <dbReference type="ARBA" id="ARBA00022927"/>
    </source>
</evidence>
<dbReference type="Gene3D" id="6.10.250.860">
    <property type="match status" value="1"/>
</dbReference>
<dbReference type="GO" id="GO:0000938">
    <property type="term" value="C:GARP complex"/>
    <property type="evidence" value="ECO:0007669"/>
    <property type="project" value="InterPro"/>
</dbReference>
<gene>
    <name evidence="11" type="ORF">LTR05_002434</name>
</gene>
<feature type="compositionally biased region" description="Polar residues" evidence="8">
    <location>
        <begin position="1"/>
        <end position="23"/>
    </location>
</feature>
<evidence type="ECO:0008006" key="13">
    <source>
        <dbReference type="Google" id="ProtNLM"/>
    </source>
</evidence>
<evidence type="ECO:0000313" key="11">
    <source>
        <dbReference type="EMBL" id="KAK5088217.1"/>
    </source>
</evidence>
<dbReference type="InterPro" id="IPR012501">
    <property type="entry name" value="Vps54_C"/>
</dbReference>
<evidence type="ECO:0000256" key="3">
    <source>
        <dbReference type="ARBA" id="ARBA00022448"/>
    </source>
</evidence>
<feature type="compositionally biased region" description="Low complexity" evidence="8">
    <location>
        <begin position="42"/>
        <end position="53"/>
    </location>
</feature>
<evidence type="ECO:0000256" key="7">
    <source>
        <dbReference type="SAM" id="Coils"/>
    </source>
</evidence>
<keyword evidence="12" id="KW-1185">Reference proteome</keyword>
<evidence type="ECO:0000256" key="1">
    <source>
        <dbReference type="ARBA" id="ARBA00004601"/>
    </source>
</evidence>
<dbReference type="Proteomes" id="UP001309876">
    <property type="component" value="Unassembled WGS sequence"/>
</dbReference>
<feature type="compositionally biased region" description="Basic residues" evidence="8">
    <location>
        <begin position="178"/>
        <end position="189"/>
    </location>
</feature>
<feature type="region of interest" description="Disordered" evidence="8">
    <location>
        <begin position="1032"/>
        <end position="1062"/>
    </location>
</feature>
<evidence type="ECO:0000256" key="8">
    <source>
        <dbReference type="SAM" id="MobiDB-lite"/>
    </source>
</evidence>
<reference evidence="11 12" key="1">
    <citation type="submission" date="2023-08" db="EMBL/GenBank/DDBJ databases">
        <title>Black Yeasts Isolated from many extreme environments.</title>
        <authorList>
            <person name="Coleine C."/>
            <person name="Stajich J.E."/>
            <person name="Selbmann L."/>
        </authorList>
    </citation>
    <scope>NUCLEOTIDE SEQUENCE [LARGE SCALE GENOMIC DNA]</scope>
    <source>
        <strain evidence="11 12">CCFEE 5910</strain>
    </source>
</reference>
<keyword evidence="6 7" id="KW-0175">Coiled coil</keyword>
<comment type="subcellular location">
    <subcellularLocation>
        <location evidence="1">Golgi apparatus</location>
        <location evidence="1">trans-Golgi network</location>
    </subcellularLocation>
</comment>
<keyword evidence="3" id="KW-0813">Transport</keyword>
<name>A0AAN7T3V3_9EURO</name>
<proteinExistence type="inferred from homology"/>
<dbReference type="GO" id="GO:0019905">
    <property type="term" value="F:syntaxin binding"/>
    <property type="evidence" value="ECO:0007669"/>
    <property type="project" value="TreeGrafter"/>
</dbReference>
<keyword evidence="5" id="KW-0333">Golgi apparatus</keyword>
<dbReference type="Pfam" id="PF20651">
    <property type="entry name" value="EXOC6_Sec15_N"/>
    <property type="match status" value="1"/>
</dbReference>
<evidence type="ECO:0000256" key="2">
    <source>
        <dbReference type="ARBA" id="ARBA00009150"/>
    </source>
</evidence>
<protein>
    <recommendedName>
        <fullName evidence="13">Vacuolar protein sorting-associated protein 54</fullName>
    </recommendedName>
</protein>